<dbReference type="OrthoDB" id="503380at2"/>
<feature type="domain" description="Glycosyltransferase subfamily 4-like N-terminal" evidence="2">
    <location>
        <begin position="3"/>
        <end position="169"/>
    </location>
</feature>
<protein>
    <submittedName>
        <fullName evidence="3">Glycosyltransferase</fullName>
    </submittedName>
</protein>
<reference evidence="3 4" key="1">
    <citation type="journal article" date="2016" name="Biochim. Biophys. Acta">
        <title>Characterization of red-shifted phycobilisomes isolated from the chlorophyll f-containing cyanobacterium Halomicronema hongdechloris.</title>
        <authorList>
            <person name="Li Y."/>
            <person name="Lin Y."/>
            <person name="Garvey C.J."/>
            <person name="Birch D."/>
            <person name="Corkery R.W."/>
            <person name="Loughlin P.C."/>
            <person name="Scheer H."/>
            <person name="Willows R.D."/>
            <person name="Chen M."/>
        </authorList>
    </citation>
    <scope>NUCLEOTIDE SEQUENCE [LARGE SCALE GENOMIC DNA]</scope>
    <source>
        <strain evidence="3 4">C2206</strain>
    </source>
</reference>
<name>A0A1Z3HH71_9CYAN</name>
<dbReference type="InterPro" id="IPR028098">
    <property type="entry name" value="Glyco_trans_4-like_N"/>
</dbReference>
<dbReference type="SUPFAM" id="SSF53756">
    <property type="entry name" value="UDP-Glycosyltransferase/glycogen phosphorylase"/>
    <property type="match status" value="1"/>
</dbReference>
<dbReference type="PANTHER" id="PTHR46401:SF2">
    <property type="entry name" value="GLYCOSYLTRANSFERASE WBBK-RELATED"/>
    <property type="match status" value="1"/>
</dbReference>
<organism evidence="3 4">
    <name type="scientific">Halomicronema hongdechloris C2206</name>
    <dbReference type="NCBI Taxonomy" id="1641165"/>
    <lineage>
        <taxon>Bacteria</taxon>
        <taxon>Bacillati</taxon>
        <taxon>Cyanobacteriota</taxon>
        <taxon>Cyanophyceae</taxon>
        <taxon>Nodosilineales</taxon>
        <taxon>Nodosilineaceae</taxon>
        <taxon>Halomicronema</taxon>
    </lineage>
</organism>
<dbReference type="RefSeq" id="WP_080813724.1">
    <property type="nucleotide sequence ID" value="NZ_CP021983.2"/>
</dbReference>
<evidence type="ECO:0000256" key="1">
    <source>
        <dbReference type="ARBA" id="ARBA00022679"/>
    </source>
</evidence>
<keyword evidence="4" id="KW-1185">Reference proteome</keyword>
<dbReference type="Pfam" id="PF13579">
    <property type="entry name" value="Glyco_trans_4_4"/>
    <property type="match status" value="1"/>
</dbReference>
<dbReference type="PANTHER" id="PTHR46401">
    <property type="entry name" value="GLYCOSYLTRANSFERASE WBBK-RELATED"/>
    <property type="match status" value="1"/>
</dbReference>
<dbReference type="KEGG" id="hhg:XM38_005980"/>
<proteinExistence type="predicted"/>
<dbReference type="GO" id="GO:0016757">
    <property type="term" value="F:glycosyltransferase activity"/>
    <property type="evidence" value="ECO:0007669"/>
    <property type="project" value="TreeGrafter"/>
</dbReference>
<dbReference type="EMBL" id="CP021983">
    <property type="protein sequence ID" value="ASC69669.1"/>
    <property type="molecule type" value="Genomic_DNA"/>
</dbReference>
<dbReference type="AlphaFoldDB" id="A0A1Z3HH71"/>
<dbReference type="Proteomes" id="UP000191901">
    <property type="component" value="Chromosome"/>
</dbReference>
<sequence length="387" mass="43949">MTRVYLVSHLLKQLGHRVNVIGCQFGDDIYPQPPADLSVQAIAGRPLPGALRSLQQLLVRTRGDIVYAIKPRLSSLFPALLSKWFRRTPVLLDIDDWELSWLGGDKTPYQPTLKQLLRDILKSDGALRQLDHRFYLEWMESLVPQADGITVNTRFLQRRFGGYYLPNGRDTDLFDPDRFDAETCRQRYGLAGYRVLMFPGTVRPHKGIEDVLQALDHLNQADIRLVIVGGRRPDSYEEDLSKRWSRWLIKLPRFPIERMPEVVAAAHIVVVPQRDTLTAQAQFPLKLTDGMAMAKPILSTRVGDIPEILDGAGYLVTPGAPDQIAQALRWLLTHPKQAVEQGKRARQRCLQQYSYHAMAQTLAQVIAKTVQRTLPSHCQPSVCRPPE</sequence>
<keyword evidence="1" id="KW-0808">Transferase</keyword>
<evidence type="ECO:0000313" key="3">
    <source>
        <dbReference type="EMBL" id="ASC69669.1"/>
    </source>
</evidence>
<dbReference type="STRING" id="1641165.XM38_25165"/>
<evidence type="ECO:0000259" key="2">
    <source>
        <dbReference type="Pfam" id="PF13579"/>
    </source>
</evidence>
<accession>A0A1Z3HH71</accession>
<gene>
    <name evidence="3" type="primary">wbuB_2</name>
    <name evidence="3" type="ORF">XM38_005980</name>
</gene>
<evidence type="ECO:0000313" key="4">
    <source>
        <dbReference type="Proteomes" id="UP000191901"/>
    </source>
</evidence>
<dbReference type="Gene3D" id="3.40.50.2000">
    <property type="entry name" value="Glycogen Phosphorylase B"/>
    <property type="match status" value="2"/>
</dbReference>
<dbReference type="Pfam" id="PF13692">
    <property type="entry name" value="Glyco_trans_1_4"/>
    <property type="match status" value="1"/>
</dbReference>
<dbReference type="GO" id="GO:0009103">
    <property type="term" value="P:lipopolysaccharide biosynthetic process"/>
    <property type="evidence" value="ECO:0007669"/>
    <property type="project" value="TreeGrafter"/>
</dbReference>